<comment type="similarity">
    <text evidence="2 4">Belongs to the pterin-4-alpha-carbinolamine dehydratase family.</text>
</comment>
<dbReference type="RefSeq" id="WP_263971499.1">
    <property type="nucleotide sequence ID" value="NZ_AP023361.1"/>
</dbReference>
<keyword evidence="3 4" id="KW-0456">Lyase</keyword>
<evidence type="ECO:0000256" key="4">
    <source>
        <dbReference type="HAMAP-Rule" id="MF_00434"/>
    </source>
</evidence>
<proteinExistence type="inferred from homology"/>
<evidence type="ECO:0000313" key="5">
    <source>
        <dbReference type="EMBL" id="BCJ89491.1"/>
    </source>
</evidence>
<reference evidence="5 6" key="1">
    <citation type="submission" date="2020-08" db="EMBL/GenBank/DDBJ databases">
        <title>Genome sequence of Rhizobiales bacterium strain IZ6.</title>
        <authorList>
            <person name="Nakai R."/>
            <person name="Naganuma T."/>
        </authorList>
    </citation>
    <scope>NUCLEOTIDE SEQUENCE [LARGE SCALE GENOMIC DNA]</scope>
    <source>
        <strain evidence="5 6">IZ6</strain>
    </source>
</reference>
<dbReference type="PANTHER" id="PTHR12599">
    <property type="entry name" value="PTERIN-4-ALPHA-CARBINOLAMINE DEHYDRATASE"/>
    <property type="match status" value="1"/>
</dbReference>
<keyword evidence="6" id="KW-1185">Reference proteome</keyword>
<gene>
    <name evidence="5" type="ORF">IZ6_02260</name>
</gene>
<dbReference type="SUPFAM" id="SSF55248">
    <property type="entry name" value="PCD-like"/>
    <property type="match status" value="1"/>
</dbReference>
<accession>A0A6S6QR26</accession>
<dbReference type="NCBIfam" id="NF002020">
    <property type="entry name" value="PRK00823.1-5"/>
    <property type="match status" value="1"/>
</dbReference>
<name>A0A6S6QR26_9HYPH</name>
<comment type="catalytic activity">
    <reaction evidence="1 4">
        <text>(4aS,6R)-4a-hydroxy-L-erythro-5,6,7,8-tetrahydrobiopterin = (6R)-L-erythro-6,7-dihydrobiopterin + H2O</text>
        <dbReference type="Rhea" id="RHEA:11920"/>
        <dbReference type="ChEBI" id="CHEBI:15377"/>
        <dbReference type="ChEBI" id="CHEBI:15642"/>
        <dbReference type="ChEBI" id="CHEBI:43120"/>
        <dbReference type="EC" id="4.2.1.96"/>
    </reaction>
</comment>
<dbReference type="HAMAP" id="MF_00434">
    <property type="entry name" value="Pterin_4_alpha"/>
    <property type="match status" value="1"/>
</dbReference>
<evidence type="ECO:0000256" key="2">
    <source>
        <dbReference type="ARBA" id="ARBA00006472"/>
    </source>
</evidence>
<dbReference type="KEGG" id="tso:IZ6_02260"/>
<evidence type="ECO:0000256" key="3">
    <source>
        <dbReference type="ARBA" id="ARBA00023239"/>
    </source>
</evidence>
<sequence length="99" mass="10981">MTKLTGKERSEALASLAGWSEVEGRDAIRKEFKFRNFSEAFGFMARVALAAEKMDHHPEWSNVYDRVDIVLSSHDIGGVSERDIKLAAKIEKLAGAKSA</sequence>
<dbReference type="NCBIfam" id="NF002018">
    <property type="entry name" value="PRK00823.1-3"/>
    <property type="match status" value="1"/>
</dbReference>
<dbReference type="PANTHER" id="PTHR12599:SF0">
    <property type="entry name" value="PTERIN-4-ALPHA-CARBINOLAMINE DEHYDRATASE"/>
    <property type="match status" value="1"/>
</dbReference>
<dbReference type="InterPro" id="IPR001533">
    <property type="entry name" value="Pterin_deHydtase"/>
</dbReference>
<dbReference type="Proteomes" id="UP000515317">
    <property type="component" value="Chromosome"/>
</dbReference>
<dbReference type="GO" id="GO:0006729">
    <property type="term" value="P:tetrahydrobiopterin biosynthetic process"/>
    <property type="evidence" value="ECO:0007669"/>
    <property type="project" value="InterPro"/>
</dbReference>
<dbReference type="InterPro" id="IPR036428">
    <property type="entry name" value="PCD_sf"/>
</dbReference>
<evidence type="ECO:0000313" key="6">
    <source>
        <dbReference type="Proteomes" id="UP000515317"/>
    </source>
</evidence>
<protein>
    <recommendedName>
        <fullName evidence="4">Putative pterin-4-alpha-carbinolamine dehydratase</fullName>
        <shortName evidence="4">PHS</shortName>
        <ecNumber evidence="4">4.2.1.96</ecNumber>
    </recommendedName>
    <alternativeName>
        <fullName evidence="4">4-alpha-hydroxy-tetrahydropterin dehydratase</fullName>
    </alternativeName>
    <alternativeName>
        <fullName evidence="4">Pterin carbinolamine dehydratase</fullName>
        <shortName evidence="4">PCD</shortName>
    </alternativeName>
</protein>
<dbReference type="GO" id="GO:0008124">
    <property type="term" value="F:4-alpha-hydroxytetrahydrobiopterin dehydratase activity"/>
    <property type="evidence" value="ECO:0007669"/>
    <property type="project" value="UniProtKB-UniRule"/>
</dbReference>
<dbReference type="EMBL" id="AP023361">
    <property type="protein sequence ID" value="BCJ89491.1"/>
    <property type="molecule type" value="Genomic_DNA"/>
</dbReference>
<evidence type="ECO:0000256" key="1">
    <source>
        <dbReference type="ARBA" id="ARBA00001554"/>
    </source>
</evidence>
<dbReference type="EC" id="4.2.1.96" evidence="4"/>
<dbReference type="Pfam" id="PF01329">
    <property type="entry name" value="Pterin_4a"/>
    <property type="match status" value="1"/>
</dbReference>
<dbReference type="AlphaFoldDB" id="A0A6S6QR26"/>
<dbReference type="Gene3D" id="3.30.1360.20">
    <property type="entry name" value="Transcriptional coactivator/pterin dehydratase"/>
    <property type="match status" value="1"/>
</dbReference>
<organism evidence="5 6">
    <name type="scientific">Terrihabitans soli</name>
    <dbReference type="NCBI Taxonomy" id="708113"/>
    <lineage>
        <taxon>Bacteria</taxon>
        <taxon>Pseudomonadati</taxon>
        <taxon>Pseudomonadota</taxon>
        <taxon>Alphaproteobacteria</taxon>
        <taxon>Hyphomicrobiales</taxon>
        <taxon>Terrihabitans</taxon>
    </lineage>
</organism>
<dbReference type="NCBIfam" id="NF002017">
    <property type="entry name" value="PRK00823.1-2"/>
    <property type="match status" value="1"/>
</dbReference>
<dbReference type="CDD" id="cd00914">
    <property type="entry name" value="PCD_DCoH_subfamily_b"/>
    <property type="match status" value="1"/>
</dbReference>